<feature type="transmembrane region" description="Helical" evidence="1">
    <location>
        <begin position="6"/>
        <end position="23"/>
    </location>
</feature>
<keyword evidence="1" id="KW-1133">Transmembrane helix</keyword>
<dbReference type="RefSeq" id="WP_032657047.1">
    <property type="nucleotide sequence ID" value="NZ_FOHW01000001.1"/>
</dbReference>
<sequence>MFASMVIVMTLIVSAFVVAWWVSPELRLWSEAPKLVMLERERRFAQIRTPLDQQGGKDQGSGKT</sequence>
<dbReference type="OrthoDB" id="7020862at2"/>
<evidence type="ECO:0000256" key="1">
    <source>
        <dbReference type="SAM" id="Phobius"/>
    </source>
</evidence>
<dbReference type="EMBL" id="FOHW01000001">
    <property type="protein sequence ID" value="SES67770.1"/>
    <property type="molecule type" value="Genomic_DNA"/>
</dbReference>
<dbReference type="GeneID" id="66760265"/>
<evidence type="ECO:0000313" key="3">
    <source>
        <dbReference type="Proteomes" id="UP000182332"/>
    </source>
</evidence>
<accession>A0A1H9YFH4</accession>
<gene>
    <name evidence="2" type="ORF">SAMN05216197_101226</name>
</gene>
<keyword evidence="1" id="KW-0812">Transmembrane</keyword>
<dbReference type="AlphaFoldDB" id="A0A1H9YFH4"/>
<evidence type="ECO:0000313" key="2">
    <source>
        <dbReference type="EMBL" id="SES67770.1"/>
    </source>
</evidence>
<keyword evidence="1" id="KW-0472">Membrane</keyword>
<organism evidence="2 3">
    <name type="scientific">Pseudomonas graminis</name>
    <dbReference type="NCBI Taxonomy" id="158627"/>
    <lineage>
        <taxon>Bacteria</taxon>
        <taxon>Pseudomonadati</taxon>
        <taxon>Pseudomonadota</taxon>
        <taxon>Gammaproteobacteria</taxon>
        <taxon>Pseudomonadales</taxon>
        <taxon>Pseudomonadaceae</taxon>
        <taxon>Pseudomonas</taxon>
    </lineage>
</organism>
<reference evidence="2 3" key="1">
    <citation type="submission" date="2016-10" db="EMBL/GenBank/DDBJ databases">
        <authorList>
            <person name="de Groot N.N."/>
        </authorList>
    </citation>
    <scope>NUCLEOTIDE SEQUENCE [LARGE SCALE GENOMIC DNA]</scope>
    <source>
        <strain evidence="2 3">DSM 11363</strain>
    </source>
</reference>
<name>A0A1H9YFH4_9PSED</name>
<proteinExistence type="predicted"/>
<dbReference type="Proteomes" id="UP000182332">
    <property type="component" value="Unassembled WGS sequence"/>
</dbReference>
<protein>
    <submittedName>
        <fullName evidence="2">Uncharacterized protein</fullName>
    </submittedName>
</protein>